<feature type="binding site" evidence="9">
    <location>
        <begin position="105"/>
        <end position="112"/>
    </location>
    <ligand>
        <name>GTP</name>
        <dbReference type="ChEBI" id="CHEBI:37565"/>
    </ligand>
</feature>
<comment type="catalytic activity">
    <reaction evidence="8 9">
        <text>GTP + H2O = GDP + phosphate + H(+)</text>
        <dbReference type="Rhea" id="RHEA:19669"/>
        <dbReference type="ChEBI" id="CHEBI:15377"/>
        <dbReference type="ChEBI" id="CHEBI:15378"/>
        <dbReference type="ChEBI" id="CHEBI:37565"/>
        <dbReference type="ChEBI" id="CHEBI:43474"/>
        <dbReference type="ChEBI" id="CHEBI:58189"/>
        <dbReference type="EC" id="3.6.5.4"/>
    </reaction>
</comment>
<evidence type="ECO:0000256" key="7">
    <source>
        <dbReference type="ARBA" id="ARBA00023170"/>
    </source>
</evidence>
<keyword evidence="2 9" id="KW-0963">Cytoplasm</keyword>
<dbReference type="GO" id="GO:0003924">
    <property type="term" value="F:GTPase activity"/>
    <property type="evidence" value="ECO:0007669"/>
    <property type="project" value="UniProtKB-UniRule"/>
</dbReference>
<dbReference type="Gene3D" id="3.40.50.300">
    <property type="entry name" value="P-loop containing nucleotide triphosphate hydrolases"/>
    <property type="match status" value="1"/>
</dbReference>
<comment type="function">
    <text evidence="9">Involved in targeting and insertion of nascent membrane proteins into the cytoplasmic membrane. Acts as a receptor for the complex formed by the signal recognition particle (SRP) and the ribosome-nascent chain (RNC). Interaction with SRP-RNC leads to the transfer of the RNC complex to the Sec translocase for insertion into the membrane, the hydrolysis of GTP by both Ffh and FtsY, and the dissociation of the SRP-FtsY complex into the individual components.</text>
</comment>
<dbReference type="FunFam" id="3.40.50.300:FF:000053">
    <property type="entry name" value="Signal recognition particle receptor FtsY"/>
    <property type="match status" value="1"/>
</dbReference>
<dbReference type="Pfam" id="PF00448">
    <property type="entry name" value="SRP54"/>
    <property type="match status" value="1"/>
</dbReference>
<dbReference type="CDD" id="cd17874">
    <property type="entry name" value="FtsY"/>
    <property type="match status" value="1"/>
</dbReference>
<dbReference type="SMART" id="SM00382">
    <property type="entry name" value="AAA"/>
    <property type="match status" value="1"/>
</dbReference>
<dbReference type="STRING" id="1817772.A2527_13170"/>
<dbReference type="InterPro" id="IPR027417">
    <property type="entry name" value="P-loop_NTPase"/>
</dbReference>
<accession>A0A1F6GG87</accession>
<comment type="subcellular location">
    <subcellularLocation>
        <location evidence="9">Cell membrane</location>
        <topology evidence="9">Peripheral membrane protein</topology>
        <orientation evidence="9">Cytoplasmic side</orientation>
    </subcellularLocation>
    <subcellularLocation>
        <location evidence="9">Cytoplasm</location>
    </subcellularLocation>
</comment>
<evidence type="ECO:0000256" key="3">
    <source>
        <dbReference type="ARBA" id="ARBA00022741"/>
    </source>
</evidence>
<evidence type="ECO:0000256" key="9">
    <source>
        <dbReference type="HAMAP-Rule" id="MF_00920"/>
    </source>
</evidence>
<dbReference type="InterPro" id="IPR036225">
    <property type="entry name" value="SRP/SRP_N"/>
</dbReference>
<dbReference type="GO" id="GO:0005525">
    <property type="term" value="F:GTP binding"/>
    <property type="evidence" value="ECO:0007669"/>
    <property type="project" value="UniProtKB-UniRule"/>
</dbReference>
<dbReference type="EC" id="3.6.5.4" evidence="9"/>
<dbReference type="SUPFAM" id="SSF47364">
    <property type="entry name" value="Domain of the SRP/SRP receptor G-proteins"/>
    <property type="match status" value="1"/>
</dbReference>
<dbReference type="InterPro" id="IPR042101">
    <property type="entry name" value="SRP54_N_sf"/>
</dbReference>
<proteinExistence type="inferred from homology"/>
<dbReference type="EMBL" id="MFNE01000005">
    <property type="protein sequence ID" value="OGG97118.1"/>
    <property type="molecule type" value="Genomic_DNA"/>
</dbReference>
<dbReference type="Gene3D" id="1.20.120.140">
    <property type="entry name" value="Signal recognition particle SRP54, nucleotide-binding domain"/>
    <property type="match status" value="1"/>
</dbReference>
<dbReference type="Pfam" id="PF02881">
    <property type="entry name" value="SRP54_N"/>
    <property type="match status" value="1"/>
</dbReference>
<keyword evidence="5 9" id="KW-0342">GTP-binding</keyword>
<dbReference type="PROSITE" id="PS00300">
    <property type="entry name" value="SRP54"/>
    <property type="match status" value="1"/>
</dbReference>
<sequence>MAGLKKGLAKTRSIFSGSILALASGELVDNEFLEELEERLLSADLGVATSLKVIDHLKGQLKLGQIKTQAEAITSLKALVAGILDLGDPHLPLAQSGPTVYLFVGVNGVGKTTSIGKLAAQLKGQGKKVLVAAGDTFRAAAIEQLAHWCEKVGVDCLAKPQNSDPSAVLYEAAQKAQNEGYDVLLCDTSGRLHNKKNLMDELAKMERSLQKVLPEAPHAALLVLDANTGQNAIMQAKEFREVVALTGLVVTKLDGTAKGGVIIGIVNEFELPVYFIGVGERVEDLQPFVPHLFAESLLS</sequence>
<keyword evidence="3 9" id="KW-0547">Nucleotide-binding</keyword>
<dbReference type="GO" id="GO:0006614">
    <property type="term" value="P:SRP-dependent cotranslational protein targeting to membrane"/>
    <property type="evidence" value="ECO:0007669"/>
    <property type="project" value="InterPro"/>
</dbReference>
<gene>
    <name evidence="9" type="primary">ftsY</name>
    <name evidence="11" type="ORF">A2527_13170</name>
</gene>
<dbReference type="GO" id="GO:0005047">
    <property type="term" value="F:signal recognition particle binding"/>
    <property type="evidence" value="ECO:0007669"/>
    <property type="project" value="TreeGrafter"/>
</dbReference>
<protein>
    <recommendedName>
        <fullName evidence="9">Signal recognition particle receptor FtsY</fullName>
        <shortName evidence="9">SRP receptor</shortName>
        <ecNumber evidence="9">3.6.5.4</ecNumber>
    </recommendedName>
</protein>
<dbReference type="AlphaFoldDB" id="A0A1F6GG87"/>
<keyword evidence="7 9" id="KW-0675">Receptor</keyword>
<dbReference type="HAMAP" id="MF_00920">
    <property type="entry name" value="FtsY"/>
    <property type="match status" value="1"/>
</dbReference>
<evidence type="ECO:0000259" key="10">
    <source>
        <dbReference type="PROSITE" id="PS00300"/>
    </source>
</evidence>
<evidence type="ECO:0000256" key="1">
    <source>
        <dbReference type="ARBA" id="ARBA00022475"/>
    </source>
</evidence>
<dbReference type="GO" id="GO:0005886">
    <property type="term" value="C:plasma membrane"/>
    <property type="evidence" value="ECO:0007669"/>
    <property type="project" value="UniProtKB-SubCell"/>
</dbReference>
<organism evidence="11 12">
    <name type="scientific">Candidatus Lambdaproteobacteria bacterium RIFOXYD2_FULL_50_16</name>
    <dbReference type="NCBI Taxonomy" id="1817772"/>
    <lineage>
        <taxon>Bacteria</taxon>
        <taxon>Pseudomonadati</taxon>
        <taxon>Pseudomonadota</taxon>
        <taxon>Candidatus Lambdaproteobacteria</taxon>
    </lineage>
</organism>
<dbReference type="SMART" id="SM00962">
    <property type="entry name" value="SRP54"/>
    <property type="match status" value="1"/>
</dbReference>
<feature type="binding site" evidence="9">
    <location>
        <begin position="251"/>
        <end position="254"/>
    </location>
    <ligand>
        <name>GTP</name>
        <dbReference type="ChEBI" id="CHEBI:37565"/>
    </ligand>
</feature>
<dbReference type="Proteomes" id="UP000178449">
    <property type="component" value="Unassembled WGS sequence"/>
</dbReference>
<dbReference type="InterPro" id="IPR004390">
    <property type="entry name" value="SR_rcpt_FtsY"/>
</dbReference>
<comment type="similarity">
    <text evidence="9">Belongs to the GTP-binding SRP family. FtsY subfamily.</text>
</comment>
<dbReference type="PANTHER" id="PTHR43134">
    <property type="entry name" value="SIGNAL RECOGNITION PARTICLE RECEPTOR SUBUNIT ALPHA"/>
    <property type="match status" value="1"/>
</dbReference>
<evidence type="ECO:0000256" key="2">
    <source>
        <dbReference type="ARBA" id="ARBA00022490"/>
    </source>
</evidence>
<reference evidence="11 12" key="1">
    <citation type="journal article" date="2016" name="Nat. Commun.">
        <title>Thousands of microbial genomes shed light on interconnected biogeochemical processes in an aquifer system.</title>
        <authorList>
            <person name="Anantharaman K."/>
            <person name="Brown C.T."/>
            <person name="Hug L.A."/>
            <person name="Sharon I."/>
            <person name="Castelle C.J."/>
            <person name="Probst A.J."/>
            <person name="Thomas B.C."/>
            <person name="Singh A."/>
            <person name="Wilkins M.J."/>
            <person name="Karaoz U."/>
            <person name="Brodie E.L."/>
            <person name="Williams K.H."/>
            <person name="Hubbard S.S."/>
            <person name="Banfield J.F."/>
        </authorList>
    </citation>
    <scope>NUCLEOTIDE SEQUENCE [LARGE SCALE GENOMIC DNA]</scope>
</reference>
<dbReference type="InterPro" id="IPR003593">
    <property type="entry name" value="AAA+_ATPase"/>
</dbReference>
<name>A0A1F6GG87_9PROT</name>
<evidence type="ECO:0000313" key="12">
    <source>
        <dbReference type="Proteomes" id="UP000178449"/>
    </source>
</evidence>
<dbReference type="GO" id="GO:0005737">
    <property type="term" value="C:cytoplasm"/>
    <property type="evidence" value="ECO:0007669"/>
    <property type="project" value="UniProtKB-SubCell"/>
</dbReference>
<dbReference type="PANTHER" id="PTHR43134:SF1">
    <property type="entry name" value="SIGNAL RECOGNITION PARTICLE RECEPTOR SUBUNIT ALPHA"/>
    <property type="match status" value="1"/>
</dbReference>
<keyword evidence="6 9" id="KW-0472">Membrane</keyword>
<evidence type="ECO:0000256" key="6">
    <source>
        <dbReference type="ARBA" id="ARBA00023136"/>
    </source>
</evidence>
<dbReference type="SUPFAM" id="SSF52540">
    <property type="entry name" value="P-loop containing nucleoside triphosphate hydrolases"/>
    <property type="match status" value="1"/>
</dbReference>
<dbReference type="InterPro" id="IPR013822">
    <property type="entry name" value="Signal_recog_particl_SRP54_hlx"/>
</dbReference>
<dbReference type="InterPro" id="IPR000897">
    <property type="entry name" value="SRP54_GTPase_dom"/>
</dbReference>
<evidence type="ECO:0000256" key="8">
    <source>
        <dbReference type="ARBA" id="ARBA00048027"/>
    </source>
</evidence>
<feature type="binding site" evidence="9">
    <location>
        <begin position="187"/>
        <end position="191"/>
    </location>
    <ligand>
        <name>GTP</name>
        <dbReference type="ChEBI" id="CHEBI:37565"/>
    </ligand>
</feature>
<comment type="caution">
    <text evidence="11">The sequence shown here is derived from an EMBL/GenBank/DDBJ whole genome shotgun (WGS) entry which is preliminary data.</text>
</comment>
<evidence type="ECO:0000256" key="5">
    <source>
        <dbReference type="ARBA" id="ARBA00023134"/>
    </source>
</evidence>
<keyword evidence="4 9" id="KW-0378">Hydrolase</keyword>
<feature type="domain" description="SRP54-type proteins GTP-binding" evidence="10">
    <location>
        <begin position="272"/>
        <end position="285"/>
    </location>
</feature>
<evidence type="ECO:0000256" key="4">
    <source>
        <dbReference type="ARBA" id="ARBA00022801"/>
    </source>
</evidence>
<dbReference type="NCBIfam" id="TIGR00064">
    <property type="entry name" value="ftsY"/>
    <property type="match status" value="1"/>
</dbReference>
<evidence type="ECO:0000313" key="11">
    <source>
        <dbReference type="EMBL" id="OGG97118.1"/>
    </source>
</evidence>
<keyword evidence="1 9" id="KW-1003">Cell membrane</keyword>
<dbReference type="SMART" id="SM00963">
    <property type="entry name" value="SRP54_N"/>
    <property type="match status" value="1"/>
</dbReference>
<comment type="subunit">
    <text evidence="9">Part of the signal recognition particle protein translocation system, which is composed of SRP and FtsY. SRP is a ribonucleoprotein composed of Ffh and a 4.5S RNA molecule.</text>
</comment>